<protein>
    <submittedName>
        <fullName evidence="2">Uncharacterized protein</fullName>
    </submittedName>
</protein>
<name>A0A386KKS2_9CAUD</name>
<evidence type="ECO:0000256" key="1">
    <source>
        <dbReference type="SAM" id="Phobius"/>
    </source>
</evidence>
<keyword evidence="1" id="KW-0812">Transmembrane</keyword>
<accession>A0A386KKS2</accession>
<proteinExistence type="predicted"/>
<sequence length="37" mass="4168">MKCNVNSLIDNVEQVFNVVVMVLLATLILYFAGFSVY</sequence>
<gene>
    <name evidence="2" type="ORF">Aci011_001</name>
</gene>
<dbReference type="EMBL" id="MH800198">
    <property type="protein sequence ID" value="AYD85684.1"/>
    <property type="molecule type" value="Genomic_DNA"/>
</dbReference>
<keyword evidence="1" id="KW-0472">Membrane</keyword>
<keyword evidence="1" id="KW-1133">Transmembrane helix</keyword>
<feature type="transmembrane region" description="Helical" evidence="1">
    <location>
        <begin position="15"/>
        <end position="36"/>
    </location>
</feature>
<reference evidence="2 3" key="1">
    <citation type="submission" date="2018-08" db="EMBL/GenBank/DDBJ databases">
        <title>Complete genome sequence of five Acinetobacter baumannii phages from Abidjan, Cote d'Ivoire.</title>
        <authorList>
            <person name="Essoh C."/>
            <person name="Vernadet J.-P."/>
            <person name="Vergnaud G."/>
            <person name="Resch G."/>
            <person name="Pourcel C."/>
        </authorList>
    </citation>
    <scope>NUCLEOTIDE SEQUENCE [LARGE SCALE GENOMIC DNA]</scope>
</reference>
<evidence type="ECO:0000313" key="3">
    <source>
        <dbReference type="Proteomes" id="UP000267500"/>
    </source>
</evidence>
<keyword evidence="3" id="KW-1185">Reference proteome</keyword>
<dbReference type="Proteomes" id="UP000267500">
    <property type="component" value="Segment"/>
</dbReference>
<organism evidence="2 3">
    <name type="scientific">Acinetobacter phage vB_AbaM_B09_Aci01-1</name>
    <dbReference type="NCBI Taxonomy" id="2315466"/>
    <lineage>
        <taxon>Viruses</taxon>
        <taxon>Duplodnaviria</taxon>
        <taxon>Heunggongvirae</taxon>
        <taxon>Uroviricota</taxon>
        <taxon>Caudoviricetes</taxon>
        <taxon>Saclayvirus</taxon>
        <taxon>Saclayvirus Aci011</taxon>
    </lineage>
</organism>
<evidence type="ECO:0000313" key="2">
    <source>
        <dbReference type="EMBL" id="AYD85684.1"/>
    </source>
</evidence>